<dbReference type="GO" id="GO:0003824">
    <property type="term" value="F:catalytic activity"/>
    <property type="evidence" value="ECO:0007669"/>
    <property type="project" value="UniProtKB-ARBA"/>
</dbReference>
<dbReference type="SUPFAM" id="SSF103190">
    <property type="entry name" value="Sensory domain-like"/>
    <property type="match status" value="2"/>
</dbReference>
<keyword evidence="4" id="KW-1185">Reference proteome</keyword>
<dbReference type="InterPro" id="IPR052163">
    <property type="entry name" value="DGC-Regulatory_Protein"/>
</dbReference>
<keyword evidence="1" id="KW-1133">Transmembrane helix</keyword>
<dbReference type="CDD" id="cd01949">
    <property type="entry name" value="GGDEF"/>
    <property type="match status" value="1"/>
</dbReference>
<dbReference type="NCBIfam" id="TIGR00254">
    <property type="entry name" value="GGDEF"/>
    <property type="match status" value="1"/>
</dbReference>
<feature type="transmembrane region" description="Helical" evidence="1">
    <location>
        <begin position="25"/>
        <end position="46"/>
    </location>
</feature>
<dbReference type="HOGENOM" id="CLU_000445_11_22_7"/>
<organism evidence="3 4">
    <name type="scientific">Trichlorobacter lovleyi (strain ATCC BAA-1151 / DSM 17278 / SZ)</name>
    <name type="common">Geobacter lovleyi</name>
    <dbReference type="NCBI Taxonomy" id="398767"/>
    <lineage>
        <taxon>Bacteria</taxon>
        <taxon>Pseudomonadati</taxon>
        <taxon>Thermodesulfobacteriota</taxon>
        <taxon>Desulfuromonadia</taxon>
        <taxon>Geobacterales</taxon>
        <taxon>Geobacteraceae</taxon>
        <taxon>Trichlorobacter</taxon>
    </lineage>
</organism>
<sequence>MKNRCMTDAAGSAHPLPKGAYTKNFLKVFVPLLLVLAIVISLLWSIDVRSQKAILYSSEKNLTKLVSQAVRDELQNVNSDLFYLANLPQLQEYLTSGGTAPASLTENILLFSKHRKVYDQIRYLDSSGMEVIRINFDGKTAVTVPTDQLQSKAKRYYFEDTLRLERGDVYVSPFDLNIEGNTIEYPLKPMIRFGTPVFDKKGQKRGVIVLNYLGNQLLKTLDKYSSKNGSQLALLNSEGYWLKGLCSEDEWGFMLPERKEAVIGKQFPAAWKECTQNQDGQILTDKGLFTFSTIYPLQTGQVSSTGNTAATGRSMTQVQSDTYYWKMVSFVSPEIVRTKLYGFRKILLLISSVLIVLLAFLARQVALNALQREETAALVHAMAFRDALTGLPNRRLLEDRLNQSIASADRNAGKVAVLFLDLDHFKAVNDTLGHEVGDQLLKQVSGRLQEAVRKSDTVARLGGDEFILLLLNITSHQDVDSVADKVIQAISRPFSIAGQQAQVGTSIGIALYPEDCTDPESLVAFADKALYKAKQSGRNRYVWFAAIAGEGTQGAQV</sequence>
<dbReference type="FunFam" id="3.30.70.270:FF:000001">
    <property type="entry name" value="Diguanylate cyclase domain protein"/>
    <property type="match status" value="1"/>
</dbReference>
<reference evidence="3 4" key="1">
    <citation type="submission" date="2008-05" db="EMBL/GenBank/DDBJ databases">
        <title>Complete sequence of chromosome of Geobacter lovleyi SZ.</title>
        <authorList>
            <consortium name="US DOE Joint Genome Institute"/>
            <person name="Lucas S."/>
            <person name="Copeland A."/>
            <person name="Lapidus A."/>
            <person name="Glavina del Rio T."/>
            <person name="Dalin E."/>
            <person name="Tice H."/>
            <person name="Bruce D."/>
            <person name="Goodwin L."/>
            <person name="Pitluck S."/>
            <person name="Chertkov O."/>
            <person name="Meincke L."/>
            <person name="Brettin T."/>
            <person name="Detter J.C."/>
            <person name="Han C."/>
            <person name="Tapia R."/>
            <person name="Kuske C.R."/>
            <person name="Schmutz J."/>
            <person name="Larimer F."/>
            <person name="Land M."/>
            <person name="Hauser L."/>
            <person name="Kyrpides N."/>
            <person name="Mikhailova N."/>
            <person name="Sung Y."/>
            <person name="Fletcher K.E."/>
            <person name="Ritalahti K.M."/>
            <person name="Loeffler F.E."/>
            <person name="Richardson P."/>
        </authorList>
    </citation>
    <scope>NUCLEOTIDE SEQUENCE [LARGE SCALE GENOMIC DNA]</scope>
    <source>
        <strain evidence="4">ATCC BAA-1151 / DSM 17278 / SZ</strain>
    </source>
</reference>
<keyword evidence="1" id="KW-0472">Membrane</keyword>
<evidence type="ECO:0000313" key="4">
    <source>
        <dbReference type="Proteomes" id="UP000002420"/>
    </source>
</evidence>
<dbReference type="InterPro" id="IPR000160">
    <property type="entry name" value="GGDEF_dom"/>
</dbReference>
<dbReference type="SMART" id="SM00267">
    <property type="entry name" value="GGDEF"/>
    <property type="match status" value="1"/>
</dbReference>
<dbReference type="Gene3D" id="3.30.70.270">
    <property type="match status" value="1"/>
</dbReference>
<dbReference type="SUPFAM" id="SSF55073">
    <property type="entry name" value="Nucleotide cyclase"/>
    <property type="match status" value="1"/>
</dbReference>
<protein>
    <submittedName>
        <fullName evidence="3">Diguanylate cyclase</fullName>
    </submittedName>
</protein>
<dbReference type="RefSeq" id="WP_012471465.1">
    <property type="nucleotide sequence ID" value="NC_010814.1"/>
</dbReference>
<evidence type="ECO:0000259" key="2">
    <source>
        <dbReference type="PROSITE" id="PS50887"/>
    </source>
</evidence>
<feature type="transmembrane region" description="Helical" evidence="1">
    <location>
        <begin position="346"/>
        <end position="366"/>
    </location>
</feature>
<dbReference type="Proteomes" id="UP000002420">
    <property type="component" value="Chromosome"/>
</dbReference>
<dbReference type="EMBL" id="CP001089">
    <property type="protein sequence ID" value="ACD97144.1"/>
    <property type="molecule type" value="Genomic_DNA"/>
</dbReference>
<dbReference type="KEGG" id="glo:Glov_3440"/>
<name>B3E241_TRIL1</name>
<evidence type="ECO:0000256" key="1">
    <source>
        <dbReference type="SAM" id="Phobius"/>
    </source>
</evidence>
<dbReference type="PANTHER" id="PTHR46663:SF2">
    <property type="entry name" value="GGDEF DOMAIN-CONTAINING PROTEIN"/>
    <property type="match status" value="1"/>
</dbReference>
<dbReference type="PANTHER" id="PTHR46663">
    <property type="entry name" value="DIGUANYLATE CYCLASE DGCT-RELATED"/>
    <property type="match status" value="1"/>
</dbReference>
<keyword evidence="1" id="KW-0812">Transmembrane</keyword>
<dbReference type="OrthoDB" id="5413461at2"/>
<dbReference type="Pfam" id="PF00990">
    <property type="entry name" value="GGDEF"/>
    <property type="match status" value="1"/>
</dbReference>
<dbReference type="PROSITE" id="PS50887">
    <property type="entry name" value="GGDEF"/>
    <property type="match status" value="1"/>
</dbReference>
<dbReference type="InterPro" id="IPR048760">
    <property type="entry name" value="VP0354-like_sensor_dom"/>
</dbReference>
<evidence type="ECO:0000313" key="3">
    <source>
        <dbReference type="EMBL" id="ACD97144.1"/>
    </source>
</evidence>
<dbReference type="InterPro" id="IPR043128">
    <property type="entry name" value="Rev_trsase/Diguanyl_cyclase"/>
</dbReference>
<proteinExistence type="predicted"/>
<gene>
    <name evidence="3" type="ordered locus">Glov_3440</name>
</gene>
<dbReference type="AlphaFoldDB" id="B3E241"/>
<feature type="domain" description="GGDEF" evidence="2">
    <location>
        <begin position="413"/>
        <end position="546"/>
    </location>
</feature>
<dbReference type="Pfam" id="PF21623">
    <property type="entry name" value="HK_sensor_dom_bact"/>
    <property type="match status" value="1"/>
</dbReference>
<dbReference type="InterPro" id="IPR029151">
    <property type="entry name" value="Sensor-like_sf"/>
</dbReference>
<dbReference type="STRING" id="398767.Glov_3440"/>
<accession>B3E241</accession>
<dbReference type="InterPro" id="IPR029787">
    <property type="entry name" value="Nucleotide_cyclase"/>
</dbReference>
<dbReference type="Gene3D" id="3.30.450.20">
    <property type="entry name" value="PAS domain"/>
    <property type="match status" value="2"/>
</dbReference>
<dbReference type="eggNOG" id="COG2199">
    <property type="taxonomic scope" value="Bacteria"/>
</dbReference>